<dbReference type="OMA" id="RRSMIGI"/>
<evidence type="ECO:0000256" key="2">
    <source>
        <dbReference type="ARBA" id="ARBA00022448"/>
    </source>
</evidence>
<feature type="transmembrane region" description="Helical" evidence="8">
    <location>
        <begin position="102"/>
        <end position="122"/>
    </location>
</feature>
<evidence type="ECO:0000256" key="7">
    <source>
        <dbReference type="ARBA" id="ARBA00023136"/>
    </source>
</evidence>
<keyword evidence="10" id="KW-1185">Reference proteome</keyword>
<reference evidence="9" key="1">
    <citation type="submission" date="2010-02" db="EMBL/GenBank/DDBJ databases">
        <title>Sequencing and annotation of the Blastocystis hominis genome.</title>
        <authorList>
            <person name="Wincker P."/>
        </authorList>
    </citation>
    <scope>NUCLEOTIDE SEQUENCE</scope>
    <source>
        <strain evidence="9">Singapore isolate B</strain>
    </source>
</reference>
<feature type="transmembrane region" description="Helical" evidence="8">
    <location>
        <begin position="298"/>
        <end position="326"/>
    </location>
</feature>
<dbReference type="OrthoDB" id="10254418at2759"/>
<organism evidence="9">
    <name type="scientific">Blastocystis hominis</name>
    <dbReference type="NCBI Taxonomy" id="12968"/>
    <lineage>
        <taxon>Eukaryota</taxon>
        <taxon>Sar</taxon>
        <taxon>Stramenopiles</taxon>
        <taxon>Bigyra</taxon>
        <taxon>Opalozoa</taxon>
        <taxon>Opalinata</taxon>
        <taxon>Blastocystidae</taxon>
        <taxon>Blastocystis</taxon>
    </lineage>
</organism>
<keyword evidence="2" id="KW-0813">Transport</keyword>
<sequence>MNKGRVIDPSIIRDQMVMSRFVMLKLFLTASGTSALSFALLYSLKQTRENVLTSINNMGSLMNRGYLPFIVGGVLLGIGLDLSGTCPGMVYVQLGAWVKNCWFTFLGCFVGTFLYTLLQPYIEQLSTKESKHAKTMMELTGWDYRVLAVCFAVLMYVIVFVVELFAPWRQDVGESAPMTLSSRAWSPVLAGAVVGLMQLPLNGLMGKFVGTSMAYMALLAQVYDKAPELKANKQNWWQVFFCGAAALGSYLSSALHFGSMNVFDTSIQGANPLLAFVGGIFLLLGAKTMRACTSGHGLSGMALMSIASIVATMGIFGGGIITGVIVNRYL</sequence>
<dbReference type="EMBL" id="FN668640">
    <property type="protein sequence ID" value="CBK21036.2"/>
    <property type="molecule type" value="Genomic_DNA"/>
</dbReference>
<protein>
    <submittedName>
        <fullName evidence="9">Uncharacterized protein</fullName>
    </submittedName>
</protein>
<feature type="transmembrane region" description="Helical" evidence="8">
    <location>
        <begin position="269"/>
        <end position="286"/>
    </location>
</feature>
<accession>D8LYZ7</accession>
<dbReference type="Pfam" id="PF04143">
    <property type="entry name" value="Sulf_transp"/>
    <property type="match status" value="1"/>
</dbReference>
<evidence type="ECO:0000256" key="8">
    <source>
        <dbReference type="SAM" id="Phobius"/>
    </source>
</evidence>
<feature type="transmembrane region" description="Helical" evidence="8">
    <location>
        <begin position="180"/>
        <end position="199"/>
    </location>
</feature>
<keyword evidence="3" id="KW-1003">Cell membrane</keyword>
<gene>
    <name evidence="9" type="ORF">GSBLH_T00001257001</name>
</gene>
<dbReference type="RefSeq" id="XP_012895084.1">
    <property type="nucleotide sequence ID" value="XM_013039630.1"/>
</dbReference>
<dbReference type="InParanoid" id="D8LYZ7"/>
<dbReference type="InterPro" id="IPR007272">
    <property type="entry name" value="Sulf_transp_TsuA/YedE"/>
</dbReference>
<evidence type="ECO:0000256" key="4">
    <source>
        <dbReference type="ARBA" id="ARBA00022519"/>
    </source>
</evidence>
<dbReference type="AlphaFoldDB" id="D8LYZ7"/>
<name>D8LYZ7_BLAHO</name>
<proteinExistence type="predicted"/>
<feature type="transmembrane region" description="Helical" evidence="8">
    <location>
        <begin position="235"/>
        <end position="257"/>
    </location>
</feature>
<keyword evidence="6 8" id="KW-1133">Transmembrane helix</keyword>
<evidence type="ECO:0000313" key="9">
    <source>
        <dbReference type="EMBL" id="CBK21036.2"/>
    </source>
</evidence>
<dbReference type="GeneID" id="24918528"/>
<evidence type="ECO:0000313" key="10">
    <source>
        <dbReference type="Proteomes" id="UP000008312"/>
    </source>
</evidence>
<feature type="transmembrane region" description="Helical" evidence="8">
    <location>
        <begin position="66"/>
        <end position="90"/>
    </location>
</feature>
<dbReference type="PANTHER" id="PTHR30574">
    <property type="entry name" value="INNER MEMBRANE PROTEIN YEDE"/>
    <property type="match status" value="1"/>
</dbReference>
<dbReference type="PANTHER" id="PTHR30574:SF1">
    <property type="entry name" value="SULPHUR TRANSPORT DOMAIN-CONTAINING PROTEIN"/>
    <property type="match status" value="1"/>
</dbReference>
<evidence type="ECO:0000256" key="5">
    <source>
        <dbReference type="ARBA" id="ARBA00022692"/>
    </source>
</evidence>
<evidence type="ECO:0000256" key="3">
    <source>
        <dbReference type="ARBA" id="ARBA00022475"/>
    </source>
</evidence>
<evidence type="ECO:0000256" key="1">
    <source>
        <dbReference type="ARBA" id="ARBA00004429"/>
    </source>
</evidence>
<dbReference type="GO" id="GO:0005886">
    <property type="term" value="C:plasma membrane"/>
    <property type="evidence" value="ECO:0007669"/>
    <property type="project" value="UniProtKB-SubCell"/>
</dbReference>
<keyword evidence="7 8" id="KW-0472">Membrane</keyword>
<feature type="transmembrane region" description="Helical" evidence="8">
    <location>
        <begin position="21"/>
        <end position="44"/>
    </location>
</feature>
<feature type="transmembrane region" description="Helical" evidence="8">
    <location>
        <begin position="142"/>
        <end position="168"/>
    </location>
</feature>
<keyword evidence="5 8" id="KW-0812">Transmembrane</keyword>
<keyword evidence="4" id="KW-0997">Cell inner membrane</keyword>
<evidence type="ECO:0000256" key="6">
    <source>
        <dbReference type="ARBA" id="ARBA00022989"/>
    </source>
</evidence>
<comment type="subcellular location">
    <subcellularLocation>
        <location evidence="1">Cell inner membrane</location>
        <topology evidence="1">Multi-pass membrane protein</topology>
    </subcellularLocation>
</comment>
<dbReference type="Proteomes" id="UP000008312">
    <property type="component" value="Unassembled WGS sequence"/>
</dbReference>